<dbReference type="Pfam" id="PF07963">
    <property type="entry name" value="N_methyl"/>
    <property type="match status" value="1"/>
</dbReference>
<dbReference type="InterPro" id="IPR000983">
    <property type="entry name" value="Bac_GSPG_pilin"/>
</dbReference>
<dbReference type="AlphaFoldDB" id="A0A2N1PQF2"/>
<keyword evidence="1" id="KW-0488">Methylation</keyword>
<reference evidence="3 4" key="1">
    <citation type="journal article" date="2017" name="ISME J.">
        <title>Potential for microbial H2 and metal transformations associated with novel bacteria and archaea in deep terrestrial subsurface sediments.</title>
        <authorList>
            <person name="Hernsdorf A.W."/>
            <person name="Amano Y."/>
            <person name="Miyakawa K."/>
            <person name="Ise K."/>
            <person name="Suzuki Y."/>
            <person name="Anantharaman K."/>
            <person name="Probst A."/>
            <person name="Burstein D."/>
            <person name="Thomas B.C."/>
            <person name="Banfield J.F."/>
        </authorList>
    </citation>
    <scope>NUCLEOTIDE SEQUENCE [LARGE SCALE GENOMIC DNA]</scope>
    <source>
        <strain evidence="3">HGW-Wallbacteria-1</strain>
    </source>
</reference>
<keyword evidence="2" id="KW-1133">Transmembrane helix</keyword>
<gene>
    <name evidence="3" type="ORF">CVV64_09335</name>
</gene>
<dbReference type="NCBIfam" id="TIGR02532">
    <property type="entry name" value="IV_pilin_GFxxxE"/>
    <property type="match status" value="1"/>
</dbReference>
<proteinExistence type="predicted"/>
<evidence type="ECO:0000313" key="3">
    <source>
        <dbReference type="EMBL" id="PKK90554.1"/>
    </source>
</evidence>
<dbReference type="Proteomes" id="UP000233256">
    <property type="component" value="Unassembled WGS sequence"/>
</dbReference>
<accession>A0A2N1PQF2</accession>
<dbReference type="PROSITE" id="PS00409">
    <property type="entry name" value="PROKAR_NTER_METHYL"/>
    <property type="match status" value="1"/>
</dbReference>
<keyword evidence="2" id="KW-0812">Transmembrane</keyword>
<evidence type="ECO:0000256" key="1">
    <source>
        <dbReference type="ARBA" id="ARBA00022481"/>
    </source>
</evidence>
<name>A0A2N1PQF2_9BACT</name>
<dbReference type="SUPFAM" id="SSF54523">
    <property type="entry name" value="Pili subunits"/>
    <property type="match status" value="1"/>
</dbReference>
<dbReference type="Gene3D" id="3.30.700.10">
    <property type="entry name" value="Glycoprotein, Type 4 Pilin"/>
    <property type="match status" value="1"/>
</dbReference>
<evidence type="ECO:0000313" key="4">
    <source>
        <dbReference type="Proteomes" id="UP000233256"/>
    </source>
</evidence>
<dbReference type="EMBL" id="PGXC01000005">
    <property type="protein sequence ID" value="PKK90554.1"/>
    <property type="molecule type" value="Genomic_DNA"/>
</dbReference>
<sequence length="287" mass="32569">MSGDSMKRGAGFSLIELLVVVTIIMIIASISAPLGTIVFYREKEIMLRENLKAIRKAIDGYYAFSKGNSRTLESEMKESIFLPSDTPAGSKYTADEYWDWKHYPSSWADLYNGGFLRKEWSVNPFSNIPEDFDIVVAIPLEYLQDKRIEREEGKAKVFNLPLYPDGSKIMGPLAINLNGFVSNLTSAVDYDVEPMLQDEDGNGFVKYVFSRQEWYDIFCEASTGLPRLFESGEHGNIVGMPVTFPFKLRSSAPSSGVEIPLHNARIFDVRYPQHDISLDGMTYYDQW</sequence>
<dbReference type="InterPro" id="IPR012902">
    <property type="entry name" value="N_methyl_site"/>
</dbReference>
<dbReference type="PRINTS" id="PR00813">
    <property type="entry name" value="BCTERIALGSPG"/>
</dbReference>
<evidence type="ECO:0008006" key="5">
    <source>
        <dbReference type="Google" id="ProtNLM"/>
    </source>
</evidence>
<evidence type="ECO:0000256" key="2">
    <source>
        <dbReference type="SAM" id="Phobius"/>
    </source>
</evidence>
<feature type="transmembrane region" description="Helical" evidence="2">
    <location>
        <begin position="12"/>
        <end position="40"/>
    </location>
</feature>
<organism evidence="3 4">
    <name type="scientific">Candidatus Wallbacteria bacterium HGW-Wallbacteria-1</name>
    <dbReference type="NCBI Taxonomy" id="2013854"/>
    <lineage>
        <taxon>Bacteria</taxon>
        <taxon>Candidatus Walliibacteriota</taxon>
    </lineage>
</organism>
<comment type="caution">
    <text evidence="3">The sequence shown here is derived from an EMBL/GenBank/DDBJ whole genome shotgun (WGS) entry which is preliminary data.</text>
</comment>
<dbReference type="GO" id="GO:0015628">
    <property type="term" value="P:protein secretion by the type II secretion system"/>
    <property type="evidence" value="ECO:0007669"/>
    <property type="project" value="InterPro"/>
</dbReference>
<dbReference type="InterPro" id="IPR045584">
    <property type="entry name" value="Pilin-like"/>
</dbReference>
<dbReference type="GO" id="GO:0015627">
    <property type="term" value="C:type II protein secretion system complex"/>
    <property type="evidence" value="ECO:0007669"/>
    <property type="project" value="InterPro"/>
</dbReference>
<keyword evidence="2" id="KW-0472">Membrane</keyword>
<protein>
    <recommendedName>
        <fullName evidence="5">Type II secretion system protein GspG C-terminal domain-containing protein</fullName>
    </recommendedName>
</protein>